<protein>
    <submittedName>
        <fullName evidence="1">Uncharacterized protein</fullName>
    </submittedName>
</protein>
<evidence type="ECO:0000313" key="1">
    <source>
        <dbReference type="EMBL" id="KAK2170184.1"/>
    </source>
</evidence>
<evidence type="ECO:0000313" key="2">
    <source>
        <dbReference type="Proteomes" id="UP001208570"/>
    </source>
</evidence>
<proteinExistence type="predicted"/>
<keyword evidence="2" id="KW-1185">Reference proteome</keyword>
<sequence length="134" mass="15513">MYDTTIETCIPTYTVKPNKWKRPLWMNGDAIKTIKQVLGPEAAPTANTGREEDYKNFVKMIAKEAETRPKPFWRYVKSQTGTRERLSSLVKQEGLPTQNEEEKDELLNNVLVQFSSERMNINFQSWKIAILATT</sequence>
<reference evidence="1" key="1">
    <citation type="journal article" date="2023" name="Mol. Biol. Evol.">
        <title>Third-Generation Sequencing Reveals the Adaptive Role of the Epigenome in Three Deep-Sea Polychaetes.</title>
        <authorList>
            <person name="Perez M."/>
            <person name="Aroh O."/>
            <person name="Sun Y."/>
            <person name="Lan Y."/>
            <person name="Juniper S.K."/>
            <person name="Young C.R."/>
            <person name="Angers B."/>
            <person name="Qian P.Y."/>
        </authorList>
    </citation>
    <scope>NUCLEOTIDE SEQUENCE</scope>
    <source>
        <strain evidence="1">P08H-3</strain>
    </source>
</reference>
<accession>A0AAD9NK70</accession>
<gene>
    <name evidence="1" type="ORF">LSH36_4g23008</name>
</gene>
<comment type="caution">
    <text evidence="1">The sequence shown here is derived from an EMBL/GenBank/DDBJ whole genome shotgun (WGS) entry which is preliminary data.</text>
</comment>
<name>A0AAD9NK70_9ANNE</name>
<dbReference type="EMBL" id="JAODUP010000004">
    <property type="protein sequence ID" value="KAK2170184.1"/>
    <property type="molecule type" value="Genomic_DNA"/>
</dbReference>
<organism evidence="1 2">
    <name type="scientific">Paralvinella palmiformis</name>
    <dbReference type="NCBI Taxonomy" id="53620"/>
    <lineage>
        <taxon>Eukaryota</taxon>
        <taxon>Metazoa</taxon>
        <taxon>Spiralia</taxon>
        <taxon>Lophotrochozoa</taxon>
        <taxon>Annelida</taxon>
        <taxon>Polychaeta</taxon>
        <taxon>Sedentaria</taxon>
        <taxon>Canalipalpata</taxon>
        <taxon>Terebellida</taxon>
        <taxon>Terebelliformia</taxon>
        <taxon>Alvinellidae</taxon>
        <taxon>Paralvinella</taxon>
    </lineage>
</organism>
<dbReference type="AlphaFoldDB" id="A0AAD9NK70"/>
<dbReference type="Proteomes" id="UP001208570">
    <property type="component" value="Unassembled WGS sequence"/>
</dbReference>